<reference evidence="1 2" key="1">
    <citation type="journal article" date="2016" name="Mol. Biol. Evol.">
        <title>Comparative Genomics of Early-Diverging Mushroom-Forming Fungi Provides Insights into the Origins of Lignocellulose Decay Capabilities.</title>
        <authorList>
            <person name="Nagy L.G."/>
            <person name="Riley R."/>
            <person name="Tritt A."/>
            <person name="Adam C."/>
            <person name="Daum C."/>
            <person name="Floudas D."/>
            <person name="Sun H."/>
            <person name="Yadav J.S."/>
            <person name="Pangilinan J."/>
            <person name="Larsson K.H."/>
            <person name="Matsuura K."/>
            <person name="Barry K."/>
            <person name="Labutti K."/>
            <person name="Kuo R."/>
            <person name="Ohm R.A."/>
            <person name="Bhattacharya S.S."/>
            <person name="Shirouzu T."/>
            <person name="Yoshinaga Y."/>
            <person name="Martin F.M."/>
            <person name="Grigoriev I.V."/>
            <person name="Hibbett D.S."/>
        </authorList>
    </citation>
    <scope>NUCLEOTIDE SEQUENCE [LARGE SCALE GENOMIC DNA]</scope>
    <source>
        <strain evidence="1 2">HHB9708</strain>
    </source>
</reference>
<dbReference type="EMBL" id="KV419399">
    <property type="protein sequence ID" value="KZS96258.1"/>
    <property type="molecule type" value="Genomic_DNA"/>
</dbReference>
<gene>
    <name evidence="1" type="ORF">SISNIDRAFT_547728</name>
</gene>
<evidence type="ECO:0000313" key="2">
    <source>
        <dbReference type="Proteomes" id="UP000076722"/>
    </source>
</evidence>
<dbReference type="AlphaFoldDB" id="A0A164XSX0"/>
<evidence type="ECO:0000313" key="1">
    <source>
        <dbReference type="EMBL" id="KZS96258.1"/>
    </source>
</evidence>
<sequence length="502" mass="56431">MSELRSATGLSRFCSELKETLKTEIEHLLATSPTGHESRNVQHGLVEMEEMLSQTCIYLRQQYNACSFVARLSDELVTEILQYCHYDTTTFFPWTSPVIPPAFNLCARWRHIAICSPHLWAKIPLPMNANLLQLFSDRALSRPLDVVIRPNDNPRKGAHREIAHIGSTLLALVPRISQLRIRWDDDDAVGVPLGPSLDQHIGHREFTFLQELRISHDSSAQFTYTINAPNLRILHFRSANNVFPNIIAPDLVKLVLEETSLYYPEILAVLKHFPSLEQCIVRDVNLGWDDGGPPVSLVSLPKLRDLTLQKFLLHDMADAIDHIVIPSTTNITLSVISGSGDGVIFEEFISRWNVSSDEIQVYWNRIGADFVCTWTSKSGRKIDVTSGQLSLSTLAAHFPDLAVVNLHTPILPVQSLLVEALGHWKHITHLSVSTTDTEFERLLVALETTSEVLCPHLRVFGCPEGMLGTSRMMQFLDFRKNQGATIEEVKVITANDPSTFGY</sequence>
<proteinExistence type="predicted"/>
<protein>
    <recommendedName>
        <fullName evidence="3">F-box domain-containing protein</fullName>
    </recommendedName>
</protein>
<accession>A0A164XSX0</accession>
<keyword evidence="2" id="KW-1185">Reference proteome</keyword>
<dbReference type="Proteomes" id="UP000076722">
    <property type="component" value="Unassembled WGS sequence"/>
</dbReference>
<dbReference type="SUPFAM" id="SSF52047">
    <property type="entry name" value="RNI-like"/>
    <property type="match status" value="1"/>
</dbReference>
<evidence type="ECO:0008006" key="3">
    <source>
        <dbReference type="Google" id="ProtNLM"/>
    </source>
</evidence>
<dbReference type="Gene3D" id="3.80.10.10">
    <property type="entry name" value="Ribonuclease Inhibitor"/>
    <property type="match status" value="1"/>
</dbReference>
<dbReference type="InterPro" id="IPR032675">
    <property type="entry name" value="LRR_dom_sf"/>
</dbReference>
<name>A0A164XSX0_9AGAM</name>
<dbReference type="STRING" id="1314777.A0A164XSX0"/>
<organism evidence="1 2">
    <name type="scientific">Sistotremastrum niveocremeum HHB9708</name>
    <dbReference type="NCBI Taxonomy" id="1314777"/>
    <lineage>
        <taxon>Eukaryota</taxon>
        <taxon>Fungi</taxon>
        <taxon>Dikarya</taxon>
        <taxon>Basidiomycota</taxon>
        <taxon>Agaricomycotina</taxon>
        <taxon>Agaricomycetes</taxon>
        <taxon>Sistotremastrales</taxon>
        <taxon>Sistotremastraceae</taxon>
        <taxon>Sertulicium</taxon>
        <taxon>Sertulicium niveocremeum</taxon>
    </lineage>
</organism>